<dbReference type="EMBL" id="STGY01000083">
    <property type="protein sequence ID" value="THV33587.1"/>
    <property type="molecule type" value="Genomic_DNA"/>
</dbReference>
<accession>A0A4S8PR01</accession>
<evidence type="ECO:0000313" key="3">
    <source>
        <dbReference type="Proteomes" id="UP000308760"/>
    </source>
</evidence>
<proteinExistence type="predicted"/>
<keyword evidence="1 2" id="KW-0808">Transferase</keyword>
<dbReference type="SUPFAM" id="SSF53756">
    <property type="entry name" value="UDP-Glycosyltransferase/glycogen phosphorylase"/>
    <property type="match status" value="1"/>
</dbReference>
<sequence length="336" mass="36389">MGRDPHTNREDGALSGVLLDTAGGGVGGAARWRRELDDYLAGATTRPTVIGRSQYLTPAWLVRRESKARGADVVVAANSASFALSGTQRRVLLRNALHFLYPHEEHLLRPMPRSFKAQIPVIRGLLSRADLIVAPTSVMAERVVHHVRGVRGRIVVRAHPTSPAGPRRPTDRPFVLVPVMPAPYKDLVSELRALLEAVDRTGRDLRVVVTAAPEQLPTDVAAHPTVEALGTVPTATTARLWRSAAAAFFPCTVEAFGYPLAEARVHGVPVLSPDGPQAREIAGRTLVPYRSGDRNSLADALEQCAEPVVPEPRAFDAEAYFRWLLGESTEAKGGRT</sequence>
<dbReference type="Pfam" id="PF13692">
    <property type="entry name" value="Glyco_trans_1_4"/>
    <property type="match status" value="1"/>
</dbReference>
<reference evidence="3" key="1">
    <citation type="submission" date="2019-04" db="EMBL/GenBank/DDBJ databases">
        <title>Nocardioides xinjiangensis sp. nov.</title>
        <authorList>
            <person name="Liu S."/>
        </authorList>
    </citation>
    <scope>NUCLEOTIDE SEQUENCE [LARGE SCALE GENOMIC DNA]</scope>
    <source>
        <strain evidence="3">18</strain>
    </source>
</reference>
<evidence type="ECO:0000313" key="2">
    <source>
        <dbReference type="EMBL" id="THV33587.1"/>
    </source>
</evidence>
<dbReference type="OrthoDB" id="9775208at2"/>
<reference evidence="2 3" key="2">
    <citation type="submission" date="2019-05" db="EMBL/GenBank/DDBJ databases">
        <title>Glycomyces buryatensis sp. nov.</title>
        <authorList>
            <person name="Nikitina E."/>
        </authorList>
    </citation>
    <scope>NUCLEOTIDE SEQUENCE [LARGE SCALE GENOMIC DNA]</scope>
    <source>
        <strain evidence="2 3">18</strain>
    </source>
</reference>
<gene>
    <name evidence="2" type="ORF">FAB82_25970</name>
</gene>
<dbReference type="AlphaFoldDB" id="A0A4S8PR01"/>
<dbReference type="Proteomes" id="UP000308760">
    <property type="component" value="Unassembled WGS sequence"/>
</dbReference>
<dbReference type="GO" id="GO:0009103">
    <property type="term" value="P:lipopolysaccharide biosynthetic process"/>
    <property type="evidence" value="ECO:0007669"/>
    <property type="project" value="TreeGrafter"/>
</dbReference>
<dbReference type="PANTHER" id="PTHR46401">
    <property type="entry name" value="GLYCOSYLTRANSFERASE WBBK-RELATED"/>
    <property type="match status" value="1"/>
</dbReference>
<protein>
    <submittedName>
        <fullName evidence="2">Glycosyltransferase family 4 protein</fullName>
    </submittedName>
</protein>
<organism evidence="2 3">
    <name type="scientific">Glycomyces buryatensis</name>
    <dbReference type="NCBI Taxonomy" id="2570927"/>
    <lineage>
        <taxon>Bacteria</taxon>
        <taxon>Bacillati</taxon>
        <taxon>Actinomycetota</taxon>
        <taxon>Actinomycetes</taxon>
        <taxon>Glycomycetales</taxon>
        <taxon>Glycomycetaceae</taxon>
        <taxon>Glycomyces</taxon>
    </lineage>
</organism>
<evidence type="ECO:0000256" key="1">
    <source>
        <dbReference type="ARBA" id="ARBA00022679"/>
    </source>
</evidence>
<keyword evidence="3" id="KW-1185">Reference proteome</keyword>
<dbReference type="PANTHER" id="PTHR46401:SF2">
    <property type="entry name" value="GLYCOSYLTRANSFERASE WBBK-RELATED"/>
    <property type="match status" value="1"/>
</dbReference>
<dbReference type="Gene3D" id="3.40.50.2000">
    <property type="entry name" value="Glycogen Phosphorylase B"/>
    <property type="match status" value="1"/>
</dbReference>
<comment type="caution">
    <text evidence="2">The sequence shown here is derived from an EMBL/GenBank/DDBJ whole genome shotgun (WGS) entry which is preliminary data.</text>
</comment>
<dbReference type="GO" id="GO:0016757">
    <property type="term" value="F:glycosyltransferase activity"/>
    <property type="evidence" value="ECO:0007669"/>
    <property type="project" value="TreeGrafter"/>
</dbReference>
<name>A0A4S8PR01_9ACTN</name>